<feature type="signal peptide" evidence="1">
    <location>
        <begin position="1"/>
        <end position="17"/>
    </location>
</feature>
<dbReference type="EMBL" id="CM001219">
    <property type="protein sequence ID" value="KEH33047.1"/>
    <property type="molecule type" value="Genomic_DNA"/>
</dbReference>
<dbReference type="HOGENOM" id="CLU_2870983_0_0_1"/>
<evidence type="ECO:0000313" key="4">
    <source>
        <dbReference type="Proteomes" id="UP000002051"/>
    </source>
</evidence>
<dbReference type="AlphaFoldDB" id="A0A072UTU3"/>
<proteinExistence type="predicted"/>
<keyword evidence="4" id="KW-1185">Reference proteome</keyword>
<reference evidence="2 4" key="2">
    <citation type="journal article" date="2014" name="BMC Genomics">
        <title>An improved genome release (version Mt4.0) for the model legume Medicago truncatula.</title>
        <authorList>
            <person name="Tang H."/>
            <person name="Krishnakumar V."/>
            <person name="Bidwell S."/>
            <person name="Rosen B."/>
            <person name="Chan A."/>
            <person name="Zhou S."/>
            <person name="Gentzbittel L."/>
            <person name="Childs K.L."/>
            <person name="Yandell M."/>
            <person name="Gundlach H."/>
            <person name="Mayer K.F."/>
            <person name="Schwartz D.C."/>
            <person name="Town C.D."/>
        </authorList>
    </citation>
    <scope>GENOME REANNOTATION</scope>
    <source>
        <strain evidence="2">A17</strain>
        <strain evidence="3 4">cv. Jemalong A17</strain>
    </source>
</reference>
<sequence length="64" mass="7410">MALLSLTLLSLFHLSCSKHSTYILKYYSLLCRTLSNYVLDMMNSSIKFMTFSVVLHFHRFVSVG</sequence>
<organism evidence="2 4">
    <name type="scientific">Medicago truncatula</name>
    <name type="common">Barrel medic</name>
    <name type="synonym">Medicago tribuloides</name>
    <dbReference type="NCBI Taxonomy" id="3880"/>
    <lineage>
        <taxon>Eukaryota</taxon>
        <taxon>Viridiplantae</taxon>
        <taxon>Streptophyta</taxon>
        <taxon>Embryophyta</taxon>
        <taxon>Tracheophyta</taxon>
        <taxon>Spermatophyta</taxon>
        <taxon>Magnoliopsida</taxon>
        <taxon>eudicotyledons</taxon>
        <taxon>Gunneridae</taxon>
        <taxon>Pentapetalae</taxon>
        <taxon>rosids</taxon>
        <taxon>fabids</taxon>
        <taxon>Fabales</taxon>
        <taxon>Fabaceae</taxon>
        <taxon>Papilionoideae</taxon>
        <taxon>50 kb inversion clade</taxon>
        <taxon>NPAAA clade</taxon>
        <taxon>Hologalegina</taxon>
        <taxon>IRL clade</taxon>
        <taxon>Trifolieae</taxon>
        <taxon>Medicago</taxon>
    </lineage>
</organism>
<feature type="chain" id="PRO_5014499972" description="Transmembrane protein" evidence="1">
    <location>
        <begin position="18"/>
        <end position="64"/>
    </location>
</feature>
<reference evidence="3" key="3">
    <citation type="submission" date="2015-04" db="UniProtKB">
        <authorList>
            <consortium name="EnsemblPlants"/>
        </authorList>
    </citation>
    <scope>IDENTIFICATION</scope>
    <source>
        <strain evidence="3">cv. Jemalong A17</strain>
    </source>
</reference>
<evidence type="ECO:0000313" key="3">
    <source>
        <dbReference type="EnsemblPlants" id="KEH33047"/>
    </source>
</evidence>
<evidence type="ECO:0000256" key="1">
    <source>
        <dbReference type="SAM" id="SignalP"/>
    </source>
</evidence>
<dbReference type="EnsemblPlants" id="KEH33047">
    <property type="protein sequence ID" value="KEH33047"/>
    <property type="gene ID" value="MTR_3g017495"/>
</dbReference>
<keyword evidence="1" id="KW-0732">Signal</keyword>
<name>A0A072UTU3_MEDTR</name>
<gene>
    <name evidence="2" type="ordered locus">MTR_3g017495</name>
</gene>
<accession>A0A072UTU3</accession>
<reference evidence="2 4" key="1">
    <citation type="journal article" date="2011" name="Nature">
        <title>The Medicago genome provides insight into the evolution of rhizobial symbioses.</title>
        <authorList>
            <person name="Young N.D."/>
            <person name="Debelle F."/>
            <person name="Oldroyd G.E."/>
            <person name="Geurts R."/>
            <person name="Cannon S.B."/>
            <person name="Udvardi M.K."/>
            <person name="Benedito V.A."/>
            <person name="Mayer K.F."/>
            <person name="Gouzy J."/>
            <person name="Schoof H."/>
            <person name="Van de Peer Y."/>
            <person name="Proost S."/>
            <person name="Cook D.R."/>
            <person name="Meyers B.C."/>
            <person name="Spannagl M."/>
            <person name="Cheung F."/>
            <person name="De Mita S."/>
            <person name="Krishnakumar V."/>
            <person name="Gundlach H."/>
            <person name="Zhou S."/>
            <person name="Mudge J."/>
            <person name="Bharti A.K."/>
            <person name="Murray J.D."/>
            <person name="Naoumkina M.A."/>
            <person name="Rosen B."/>
            <person name="Silverstein K.A."/>
            <person name="Tang H."/>
            <person name="Rombauts S."/>
            <person name="Zhao P.X."/>
            <person name="Zhou P."/>
            <person name="Barbe V."/>
            <person name="Bardou P."/>
            <person name="Bechner M."/>
            <person name="Bellec A."/>
            <person name="Berger A."/>
            <person name="Berges H."/>
            <person name="Bidwell S."/>
            <person name="Bisseling T."/>
            <person name="Choisne N."/>
            <person name="Couloux A."/>
            <person name="Denny R."/>
            <person name="Deshpande S."/>
            <person name="Dai X."/>
            <person name="Doyle J.J."/>
            <person name="Dudez A.M."/>
            <person name="Farmer A.D."/>
            <person name="Fouteau S."/>
            <person name="Franken C."/>
            <person name="Gibelin C."/>
            <person name="Gish J."/>
            <person name="Goldstein S."/>
            <person name="Gonzalez A.J."/>
            <person name="Green P.J."/>
            <person name="Hallab A."/>
            <person name="Hartog M."/>
            <person name="Hua A."/>
            <person name="Humphray S.J."/>
            <person name="Jeong D.H."/>
            <person name="Jing Y."/>
            <person name="Jocker A."/>
            <person name="Kenton S.M."/>
            <person name="Kim D.J."/>
            <person name="Klee K."/>
            <person name="Lai H."/>
            <person name="Lang C."/>
            <person name="Lin S."/>
            <person name="Macmil S.L."/>
            <person name="Magdelenat G."/>
            <person name="Matthews L."/>
            <person name="McCorrison J."/>
            <person name="Monaghan E.L."/>
            <person name="Mun J.H."/>
            <person name="Najar F.Z."/>
            <person name="Nicholson C."/>
            <person name="Noirot C."/>
            <person name="O'Bleness M."/>
            <person name="Paule C.R."/>
            <person name="Poulain J."/>
            <person name="Prion F."/>
            <person name="Qin B."/>
            <person name="Qu C."/>
            <person name="Retzel E.F."/>
            <person name="Riddle C."/>
            <person name="Sallet E."/>
            <person name="Samain S."/>
            <person name="Samson N."/>
            <person name="Sanders I."/>
            <person name="Saurat O."/>
            <person name="Scarpelli C."/>
            <person name="Schiex T."/>
            <person name="Segurens B."/>
            <person name="Severin A.J."/>
            <person name="Sherrier D.J."/>
            <person name="Shi R."/>
            <person name="Sims S."/>
            <person name="Singer S.R."/>
            <person name="Sinharoy S."/>
            <person name="Sterck L."/>
            <person name="Viollet A."/>
            <person name="Wang B.B."/>
            <person name="Wang K."/>
            <person name="Wang M."/>
            <person name="Wang X."/>
            <person name="Warfsmann J."/>
            <person name="Weissenbach J."/>
            <person name="White D.D."/>
            <person name="White J.D."/>
            <person name="Wiley G.B."/>
            <person name="Wincker P."/>
            <person name="Xing Y."/>
            <person name="Yang L."/>
            <person name="Yao Z."/>
            <person name="Ying F."/>
            <person name="Zhai J."/>
            <person name="Zhou L."/>
            <person name="Zuber A."/>
            <person name="Denarie J."/>
            <person name="Dixon R.A."/>
            <person name="May G.D."/>
            <person name="Schwartz D.C."/>
            <person name="Rogers J."/>
            <person name="Quetier F."/>
            <person name="Town C.D."/>
            <person name="Roe B.A."/>
        </authorList>
    </citation>
    <scope>NUCLEOTIDE SEQUENCE [LARGE SCALE GENOMIC DNA]</scope>
    <source>
        <strain evidence="2">A17</strain>
        <strain evidence="3 4">cv. Jemalong A17</strain>
    </source>
</reference>
<evidence type="ECO:0008006" key="5">
    <source>
        <dbReference type="Google" id="ProtNLM"/>
    </source>
</evidence>
<evidence type="ECO:0000313" key="2">
    <source>
        <dbReference type="EMBL" id="KEH33047.1"/>
    </source>
</evidence>
<protein>
    <recommendedName>
        <fullName evidence="5">Transmembrane protein</fullName>
    </recommendedName>
</protein>
<dbReference type="Proteomes" id="UP000002051">
    <property type="component" value="Chromosome 3"/>
</dbReference>